<sequence>MQVPVQGIYFTVRMEYPNGNIAIGTSTDMRLSPYCGIASLLIKSKGEGASPSPFD</sequence>
<gene>
    <name evidence="1" type="ORF">JRA39_003376</name>
</gene>
<proteinExistence type="predicted"/>
<dbReference type="EMBL" id="AAZDVE040000032">
    <property type="protein sequence ID" value="EMP9434277.1"/>
    <property type="molecule type" value="Genomic_DNA"/>
</dbReference>
<dbReference type="RefSeq" id="WP_247047179.1">
    <property type="nucleotide sequence ID" value="NZ_JALLDV010000045.1"/>
</dbReference>
<evidence type="ECO:0000313" key="1">
    <source>
        <dbReference type="EMBL" id="EMP9434277.1"/>
    </source>
</evidence>
<organism evidence="1">
    <name type="scientific">Providencia stuartii</name>
    <dbReference type="NCBI Taxonomy" id="588"/>
    <lineage>
        <taxon>Bacteria</taxon>
        <taxon>Pseudomonadati</taxon>
        <taxon>Pseudomonadota</taxon>
        <taxon>Gammaproteobacteria</taxon>
        <taxon>Enterobacterales</taxon>
        <taxon>Morganellaceae</taxon>
        <taxon>Providencia</taxon>
    </lineage>
</organism>
<comment type="caution">
    <text evidence="1">The sequence shown here is derived from an EMBL/GenBank/DDBJ whole genome shotgun (WGS) entry which is preliminary data.</text>
</comment>
<protein>
    <submittedName>
        <fullName evidence="1">Uncharacterized protein</fullName>
    </submittedName>
</protein>
<dbReference type="AlphaFoldDB" id="A0AAI9MWT9"/>
<reference evidence="1" key="1">
    <citation type="submission" date="2024-02" db="EMBL/GenBank/DDBJ databases">
        <authorList>
            <consortium name="Clinical and Environmental Microbiology Branch: Whole genome sequencing antimicrobial resistance pathogens in the healthcare setting"/>
        </authorList>
    </citation>
    <scope>NUCLEOTIDE SEQUENCE</scope>
    <source>
        <strain evidence="1">2020GO-00142</strain>
    </source>
</reference>
<accession>A0AAI9MWT9</accession>
<name>A0AAI9MWT9_PROST</name>